<proteinExistence type="predicted"/>
<dbReference type="EnsemblMetazoa" id="XM_008182479.1">
    <property type="protein sequence ID" value="XP_008180701.1"/>
    <property type="gene ID" value="LOC100574330"/>
</dbReference>
<dbReference type="KEGG" id="api:100574330"/>
<dbReference type="PANTHER" id="PTHR46599:SF3">
    <property type="entry name" value="PIGGYBAC TRANSPOSABLE ELEMENT-DERIVED PROTEIN 4"/>
    <property type="match status" value="1"/>
</dbReference>
<accession>A0A8R2B2Z8</accession>
<dbReference type="RefSeq" id="XP_008180701.1">
    <property type="nucleotide sequence ID" value="XM_008182479.1"/>
</dbReference>
<dbReference type="Proteomes" id="UP000007819">
    <property type="component" value="Chromosome A2"/>
</dbReference>
<name>A0A8R2B2Z8_ACYPI</name>
<sequence length="197" mass="22771">MESNTGVVVAKWKDKRDVLFLSTKHEPMMVDVSTKYGLKTSKPIAIVDYNEAKSYIDVSDQKASYASTIRKGIKWYRKIGIELLTNTAIVNAHLLFQKVTKKKINISEFREKIVLSLIEEKIQDKNEPIDNLPHKLQQNEKRGRCSRCYLMFSKQFGRSYAVKHAKQVQQKCPGCENKFFCNDCFFSLHKTSLKSNP</sequence>
<reference evidence="3" key="1">
    <citation type="submission" date="2010-06" db="EMBL/GenBank/DDBJ databases">
        <authorList>
            <person name="Jiang H."/>
            <person name="Abraham K."/>
            <person name="Ali S."/>
            <person name="Alsbrooks S.L."/>
            <person name="Anim B.N."/>
            <person name="Anosike U.S."/>
            <person name="Attaway T."/>
            <person name="Bandaranaike D.P."/>
            <person name="Battles P.K."/>
            <person name="Bell S.N."/>
            <person name="Bell A.V."/>
            <person name="Beltran B."/>
            <person name="Bickham C."/>
            <person name="Bustamante Y."/>
            <person name="Caleb T."/>
            <person name="Canada A."/>
            <person name="Cardenas V."/>
            <person name="Carter K."/>
            <person name="Chacko J."/>
            <person name="Chandrabose M.N."/>
            <person name="Chavez D."/>
            <person name="Chavez A."/>
            <person name="Chen L."/>
            <person name="Chu H.-S."/>
            <person name="Claassen K.J."/>
            <person name="Cockrell R."/>
            <person name="Collins M."/>
            <person name="Cooper J.A."/>
            <person name="Cree A."/>
            <person name="Curry S.M."/>
            <person name="Da Y."/>
            <person name="Dao M.D."/>
            <person name="Das B."/>
            <person name="Davila M.-L."/>
            <person name="Davy-Carroll L."/>
            <person name="Denson S."/>
            <person name="Dinh H."/>
            <person name="Ebong V.E."/>
            <person name="Edwards J.R."/>
            <person name="Egan A."/>
            <person name="El-Daye J."/>
            <person name="Escobedo L."/>
            <person name="Fernandez S."/>
            <person name="Fernando P.R."/>
            <person name="Flagg N."/>
            <person name="Forbes L.D."/>
            <person name="Fowler R.G."/>
            <person name="Fu Q."/>
            <person name="Gabisi R.A."/>
            <person name="Ganer J."/>
            <person name="Garbino Pronczuk A."/>
            <person name="Garcia R.M."/>
            <person name="Garner T."/>
            <person name="Garrett T.E."/>
            <person name="Gonzalez D.A."/>
            <person name="Hamid H."/>
            <person name="Hawkins E.S."/>
            <person name="Hirani K."/>
            <person name="Hogues M.E."/>
            <person name="Hollins B."/>
            <person name="Hsiao C.-H."/>
            <person name="Jabil R."/>
            <person name="James M.L."/>
            <person name="Jhangiani S.N."/>
            <person name="Johnson B."/>
            <person name="Johnson Q."/>
            <person name="Joshi V."/>
            <person name="Kalu J.B."/>
            <person name="Kam C."/>
            <person name="Kashfia A."/>
            <person name="Keebler J."/>
            <person name="Kisamo H."/>
            <person name="Kovar C.L."/>
            <person name="Lago L.A."/>
            <person name="Lai C.-Y."/>
            <person name="Laidlaw J."/>
            <person name="Lara F."/>
            <person name="Le T.-K."/>
            <person name="Lee S.L."/>
            <person name="Legall F.H."/>
            <person name="Lemon S.J."/>
            <person name="Lewis L.R."/>
            <person name="Li B."/>
            <person name="Liu Y."/>
            <person name="Liu Y.-S."/>
            <person name="Lopez J."/>
            <person name="Lozado R.J."/>
            <person name="Lu J."/>
            <person name="Madu R.C."/>
            <person name="Maheshwari M."/>
            <person name="Maheshwari R."/>
            <person name="Malloy K."/>
            <person name="Martinez E."/>
            <person name="Mathew T."/>
            <person name="Mercado I.C."/>
            <person name="Mercado C."/>
            <person name="Meyer B."/>
            <person name="Montgomery K."/>
            <person name="Morgan M.B."/>
            <person name="Munidasa M."/>
            <person name="Nazareth L.V."/>
            <person name="Nelson J."/>
            <person name="Ng B.M."/>
            <person name="Nguyen N.B."/>
            <person name="Nguyen P.Q."/>
            <person name="Nguyen T."/>
            <person name="Obregon M."/>
            <person name="Okwuonu G.O."/>
            <person name="Onwere C.G."/>
            <person name="Orozco G."/>
            <person name="Parra A."/>
            <person name="Patel S."/>
            <person name="Patil S."/>
            <person name="Perez A."/>
            <person name="Perez Y."/>
            <person name="Pham C."/>
            <person name="Primus E.L."/>
            <person name="Pu L.-L."/>
            <person name="Puazo M."/>
            <person name="Qin X."/>
            <person name="Quiroz J.B."/>
            <person name="Reese J."/>
            <person name="Richards S."/>
            <person name="Rives C.M."/>
            <person name="Robberts R."/>
            <person name="Ruiz S.J."/>
            <person name="Ruiz M.J."/>
            <person name="Santibanez J."/>
            <person name="Schneider B.W."/>
            <person name="Sisson I."/>
            <person name="Smith M."/>
            <person name="Sodergren E."/>
            <person name="Song X.-Z."/>
            <person name="Song B.B."/>
            <person name="Summersgill H."/>
            <person name="Thelus R."/>
            <person name="Thornton R.D."/>
            <person name="Trejos Z.Y."/>
            <person name="Usmani K."/>
            <person name="Vattathil S."/>
            <person name="Villasana D."/>
            <person name="Walker D.L."/>
            <person name="Wang S."/>
            <person name="Wang K."/>
            <person name="White C.S."/>
            <person name="Williams A.C."/>
            <person name="Williamson J."/>
            <person name="Wilson K."/>
            <person name="Woghiren I.O."/>
            <person name="Woodworth J.R."/>
            <person name="Worley K.C."/>
            <person name="Wright R.A."/>
            <person name="Wu W."/>
            <person name="Young L."/>
            <person name="Zhang L."/>
            <person name="Zhang J."/>
            <person name="Zhu Y."/>
            <person name="Muzny D.M."/>
            <person name="Weinstock G."/>
            <person name="Gibbs R.A."/>
        </authorList>
    </citation>
    <scope>NUCLEOTIDE SEQUENCE [LARGE SCALE GENOMIC DNA]</scope>
    <source>
        <strain evidence="3">LSR1</strain>
    </source>
</reference>
<dbReference type="OrthoDB" id="6602143at2759"/>
<dbReference type="InterPro" id="IPR029526">
    <property type="entry name" value="PGBD"/>
</dbReference>
<dbReference type="AlphaFoldDB" id="A0A8R2B2Z8"/>
<keyword evidence="3" id="KW-1185">Reference proteome</keyword>
<dbReference type="GeneID" id="100574330"/>
<dbReference type="Pfam" id="PF13843">
    <property type="entry name" value="DDE_Tnp_1_7"/>
    <property type="match status" value="1"/>
</dbReference>
<reference evidence="2" key="2">
    <citation type="submission" date="2022-06" db="UniProtKB">
        <authorList>
            <consortium name="EnsemblMetazoa"/>
        </authorList>
    </citation>
    <scope>IDENTIFICATION</scope>
</reference>
<evidence type="ECO:0000259" key="1">
    <source>
        <dbReference type="Pfam" id="PF13843"/>
    </source>
</evidence>
<protein>
    <recommendedName>
        <fullName evidence="1">PiggyBac transposable element-derived protein domain-containing protein</fullName>
    </recommendedName>
</protein>
<feature type="domain" description="PiggyBac transposable element-derived protein" evidence="1">
    <location>
        <begin position="4"/>
        <end position="93"/>
    </location>
</feature>
<evidence type="ECO:0000313" key="3">
    <source>
        <dbReference type="Proteomes" id="UP000007819"/>
    </source>
</evidence>
<dbReference type="PANTHER" id="PTHR46599">
    <property type="entry name" value="PIGGYBAC TRANSPOSABLE ELEMENT-DERIVED PROTEIN 4"/>
    <property type="match status" value="1"/>
</dbReference>
<evidence type="ECO:0000313" key="2">
    <source>
        <dbReference type="EnsemblMetazoa" id="XP_008180701.1"/>
    </source>
</evidence>
<organism evidence="2 3">
    <name type="scientific">Acyrthosiphon pisum</name>
    <name type="common">Pea aphid</name>
    <dbReference type="NCBI Taxonomy" id="7029"/>
    <lineage>
        <taxon>Eukaryota</taxon>
        <taxon>Metazoa</taxon>
        <taxon>Ecdysozoa</taxon>
        <taxon>Arthropoda</taxon>
        <taxon>Hexapoda</taxon>
        <taxon>Insecta</taxon>
        <taxon>Pterygota</taxon>
        <taxon>Neoptera</taxon>
        <taxon>Paraneoptera</taxon>
        <taxon>Hemiptera</taxon>
        <taxon>Sternorrhyncha</taxon>
        <taxon>Aphidomorpha</taxon>
        <taxon>Aphidoidea</taxon>
        <taxon>Aphididae</taxon>
        <taxon>Macrosiphini</taxon>
        <taxon>Acyrthosiphon</taxon>
    </lineage>
</organism>